<organism evidence="1 2">
    <name type="scientific">Fraxinus pennsylvanica</name>
    <dbReference type="NCBI Taxonomy" id="56036"/>
    <lineage>
        <taxon>Eukaryota</taxon>
        <taxon>Viridiplantae</taxon>
        <taxon>Streptophyta</taxon>
        <taxon>Embryophyta</taxon>
        <taxon>Tracheophyta</taxon>
        <taxon>Spermatophyta</taxon>
        <taxon>Magnoliopsida</taxon>
        <taxon>eudicotyledons</taxon>
        <taxon>Gunneridae</taxon>
        <taxon>Pentapetalae</taxon>
        <taxon>asterids</taxon>
        <taxon>lamiids</taxon>
        <taxon>Lamiales</taxon>
        <taxon>Oleaceae</taxon>
        <taxon>Oleeae</taxon>
        <taxon>Fraxinus</taxon>
    </lineage>
</organism>
<dbReference type="PANTHER" id="PTHR12792:SF0">
    <property type="entry name" value="SEPARIN"/>
    <property type="match status" value="1"/>
</dbReference>
<evidence type="ECO:0000313" key="2">
    <source>
        <dbReference type="Proteomes" id="UP000834106"/>
    </source>
</evidence>
<dbReference type="GO" id="GO:0051307">
    <property type="term" value="P:meiotic chromosome separation"/>
    <property type="evidence" value="ECO:0007669"/>
    <property type="project" value="TreeGrafter"/>
</dbReference>
<dbReference type="GO" id="GO:0006508">
    <property type="term" value="P:proteolysis"/>
    <property type="evidence" value="ECO:0007669"/>
    <property type="project" value="InterPro"/>
</dbReference>
<name>A0AAD2EDP4_9LAMI</name>
<protein>
    <submittedName>
        <fullName evidence="1">Uncharacterized protein</fullName>
    </submittedName>
</protein>
<dbReference type="GO" id="GO:0005737">
    <property type="term" value="C:cytoplasm"/>
    <property type="evidence" value="ECO:0007669"/>
    <property type="project" value="TreeGrafter"/>
</dbReference>
<dbReference type="AlphaFoldDB" id="A0AAD2EDP4"/>
<reference evidence="1" key="1">
    <citation type="submission" date="2023-05" db="EMBL/GenBank/DDBJ databases">
        <authorList>
            <person name="Huff M."/>
        </authorList>
    </citation>
    <scope>NUCLEOTIDE SEQUENCE</scope>
</reference>
<dbReference type="InterPro" id="IPR005314">
    <property type="entry name" value="Peptidase_C50"/>
</dbReference>
<dbReference type="Proteomes" id="UP000834106">
    <property type="component" value="Chromosome 21"/>
</dbReference>
<dbReference type="PANTHER" id="PTHR12792">
    <property type="entry name" value="EXTRA SPINDLE POLES 1-RELATED"/>
    <property type="match status" value="1"/>
</dbReference>
<dbReference type="GO" id="GO:0005634">
    <property type="term" value="C:nucleus"/>
    <property type="evidence" value="ECO:0007669"/>
    <property type="project" value="InterPro"/>
</dbReference>
<dbReference type="GO" id="GO:0072686">
    <property type="term" value="C:mitotic spindle"/>
    <property type="evidence" value="ECO:0007669"/>
    <property type="project" value="TreeGrafter"/>
</dbReference>
<accession>A0AAD2EDP4</accession>
<proteinExistence type="predicted"/>
<keyword evidence="2" id="KW-1185">Reference proteome</keyword>
<dbReference type="EMBL" id="OU503056">
    <property type="protein sequence ID" value="CAI9785503.1"/>
    <property type="molecule type" value="Genomic_DNA"/>
</dbReference>
<gene>
    <name evidence="1" type="ORF">FPE_LOCUS32933</name>
</gene>
<dbReference type="GO" id="GO:0004197">
    <property type="term" value="F:cysteine-type endopeptidase activity"/>
    <property type="evidence" value="ECO:0007669"/>
    <property type="project" value="InterPro"/>
</dbReference>
<sequence length="206" mass="23504">MKRLYCSSVVKTWILVSNLNLDNQYIILLPLDKTLEGSISGSFVNSWMPPWGSTVVDDIAPMFREIMEIGLDCFDNGPNIENKESGHSRISKLYTVDNRIRQLLIKKYLSEDERFTEYLDETMLCWENLPILKNEEVYHMPSVGSILAIHVLPRPSPVFDKFCTLTVGSGQGAYKYFTPNNELIVALKSHDLYVYSGHGDGLYIDL</sequence>
<evidence type="ECO:0000313" key="1">
    <source>
        <dbReference type="EMBL" id="CAI9785503.1"/>
    </source>
</evidence>